<sequence length="525" mass="61622">MGELDRLLKLAKKPFPPLPALVKETLETFLLKEEREFLNFLDERQELKRFIIETTNLPQFRKDNPPVSDLRKAILILGEDLVKLLVLSFLSQKLKKNTFNEFSFDLFWARAIANLGLSNLLTSHIENYPTHLHVASFLMDYGVLVLYQVYPEGYLQVLKLKKLGKTTLDAEREVFGVDHATIGAEYFENYNFPRRFVLDLYHHHRITGLPEEIPQDVLYDIKILNLIDSGIGAYFSTKKEHKYQRFQEVCQEVLNLSQTEATVLLDSLPGFINQFYEILGYETYKLIPYTEWIKKKEKKIKEQLQKIEEQEKEEKKLLEIYKQELARVLREKELLLKQLEKTEEALKKQTFFDPLTGLYNEEYFLLRLKEEFLRAKRYQRIFSVLFFEIEKGEEIAETQSLKGEEIFIKLVAENLASRLRRVDVIAKLKNPYRFGVILPETPLSGAMVVARKLLQTLENLSYKTFNLKKSAFIVAITYDPKQINPKTDPNVELILRALEKGLEILKEKQQRRILSMVIDKEIEAA</sequence>
<dbReference type="SUPFAM" id="SSF55073">
    <property type="entry name" value="Nucleotide cyclase"/>
    <property type="match status" value="1"/>
</dbReference>
<dbReference type="SUPFAM" id="SSF109604">
    <property type="entry name" value="HD-domain/PDEase-like"/>
    <property type="match status" value="1"/>
</dbReference>
<evidence type="ECO:0008006" key="6">
    <source>
        <dbReference type="Google" id="ProtNLM"/>
    </source>
</evidence>
<dbReference type="InterPro" id="IPR000160">
    <property type="entry name" value="GGDEF_dom"/>
</dbReference>
<dbReference type="InterPro" id="IPR013976">
    <property type="entry name" value="HDOD"/>
</dbReference>
<feature type="coiled-coil region" evidence="1">
    <location>
        <begin position="293"/>
        <end position="349"/>
    </location>
</feature>
<dbReference type="OrthoDB" id="9813903at2"/>
<dbReference type="PROSITE" id="PS50887">
    <property type="entry name" value="GGDEF"/>
    <property type="match status" value="1"/>
</dbReference>
<evidence type="ECO:0000256" key="1">
    <source>
        <dbReference type="SAM" id="Coils"/>
    </source>
</evidence>
<dbReference type="PaxDb" id="289377-HL41_06515"/>
<dbReference type="HOGENOM" id="CLU_513800_0_0_0"/>
<dbReference type="AlphaFoldDB" id="A0A075WSY8"/>
<dbReference type="eggNOG" id="COG3706">
    <property type="taxonomic scope" value="Bacteria"/>
</dbReference>
<dbReference type="SMART" id="SM00267">
    <property type="entry name" value="GGDEF"/>
    <property type="match status" value="1"/>
</dbReference>
<dbReference type="PANTHER" id="PTHR33525:SF3">
    <property type="entry name" value="RIBONUCLEASE Y"/>
    <property type="match status" value="1"/>
</dbReference>
<dbReference type="Gene3D" id="1.10.3210.10">
    <property type="entry name" value="Hypothetical protein af1432"/>
    <property type="match status" value="1"/>
</dbReference>
<protein>
    <recommendedName>
        <fullName evidence="6">HDOD domain-containing protein</fullName>
    </recommendedName>
</protein>
<keyword evidence="1" id="KW-0175">Coiled coil</keyword>
<feature type="domain" description="GGDEF" evidence="2">
    <location>
        <begin position="380"/>
        <end position="518"/>
    </location>
</feature>
<dbReference type="Pfam" id="PF08668">
    <property type="entry name" value="HDOD"/>
    <property type="match status" value="1"/>
</dbReference>
<dbReference type="Gene3D" id="3.30.70.270">
    <property type="match status" value="1"/>
</dbReference>
<feature type="domain" description="HDOD" evidence="3">
    <location>
        <begin position="12"/>
        <end position="206"/>
    </location>
</feature>
<dbReference type="InterPro" id="IPR052340">
    <property type="entry name" value="RNase_Y/CdgJ"/>
</dbReference>
<dbReference type="PROSITE" id="PS51833">
    <property type="entry name" value="HDOD"/>
    <property type="match status" value="1"/>
</dbReference>
<gene>
    <name evidence="4" type="ORF">HL41_06515</name>
</gene>
<dbReference type="NCBIfam" id="TIGR00254">
    <property type="entry name" value="GGDEF"/>
    <property type="match status" value="1"/>
</dbReference>
<dbReference type="EMBL" id="CP008796">
    <property type="protein sequence ID" value="AIH04399.1"/>
    <property type="molecule type" value="Genomic_DNA"/>
</dbReference>
<reference evidence="4 5" key="1">
    <citation type="journal article" date="2015" name="Genome Announc.">
        <title>Genome Sequence of a Sulfate-Reducing Thermophilic Bacterium, Thermodesulfobacterium commune DSM 2178T (Phylum Thermodesulfobacteria).</title>
        <authorList>
            <person name="Bhatnagar S."/>
            <person name="Badger J.H."/>
            <person name="Madupu R."/>
            <person name="Khouri H.M."/>
            <person name="O'Connor E.M."/>
            <person name="Robb F.T."/>
            <person name="Ward N.L."/>
            <person name="Eisen J.A."/>
        </authorList>
    </citation>
    <scope>NUCLEOTIDE SEQUENCE [LARGE SCALE GENOMIC DNA]</scope>
    <source>
        <strain evidence="4 5">DSM 2178</strain>
    </source>
</reference>
<dbReference type="Proteomes" id="UP000028481">
    <property type="component" value="Chromosome"/>
</dbReference>
<evidence type="ECO:0000313" key="5">
    <source>
        <dbReference type="Proteomes" id="UP000028481"/>
    </source>
</evidence>
<dbReference type="RefSeq" id="WP_038062465.1">
    <property type="nucleotide sequence ID" value="NZ_CP008796.1"/>
</dbReference>
<keyword evidence="5" id="KW-1185">Reference proteome</keyword>
<organism evidence="4 5">
    <name type="scientific">Thermodesulfobacterium commune DSM 2178</name>
    <dbReference type="NCBI Taxonomy" id="289377"/>
    <lineage>
        <taxon>Bacteria</taxon>
        <taxon>Pseudomonadati</taxon>
        <taxon>Thermodesulfobacteriota</taxon>
        <taxon>Thermodesulfobacteria</taxon>
        <taxon>Thermodesulfobacteriales</taxon>
        <taxon>Thermodesulfobacteriaceae</taxon>
        <taxon>Thermodesulfobacterium</taxon>
    </lineage>
</organism>
<dbReference type="InterPro" id="IPR043128">
    <property type="entry name" value="Rev_trsase/Diguanyl_cyclase"/>
</dbReference>
<evidence type="ECO:0000313" key="4">
    <source>
        <dbReference type="EMBL" id="AIH04399.1"/>
    </source>
</evidence>
<dbReference type="eggNOG" id="COG1639">
    <property type="taxonomic scope" value="Bacteria"/>
</dbReference>
<dbReference type="PANTHER" id="PTHR33525">
    <property type="match status" value="1"/>
</dbReference>
<dbReference type="KEGG" id="tcm:HL41_06515"/>
<accession>A0A075WSY8</accession>
<dbReference type="InterPro" id="IPR029787">
    <property type="entry name" value="Nucleotide_cyclase"/>
</dbReference>
<evidence type="ECO:0000259" key="3">
    <source>
        <dbReference type="PROSITE" id="PS51833"/>
    </source>
</evidence>
<name>A0A075WSY8_9BACT</name>
<dbReference type="STRING" id="289377.HL41_06515"/>
<proteinExistence type="predicted"/>
<dbReference type="Pfam" id="PF00990">
    <property type="entry name" value="GGDEF"/>
    <property type="match status" value="1"/>
</dbReference>
<evidence type="ECO:0000259" key="2">
    <source>
        <dbReference type="PROSITE" id="PS50887"/>
    </source>
</evidence>